<protein>
    <recommendedName>
        <fullName evidence="3">Immunoglobulin V-set domain-containing protein</fullName>
    </recommendedName>
</protein>
<proteinExistence type="predicted"/>
<organism evidence="1 2">
    <name type="scientific">Henosepilachna vigintioctopunctata</name>
    <dbReference type="NCBI Taxonomy" id="420089"/>
    <lineage>
        <taxon>Eukaryota</taxon>
        <taxon>Metazoa</taxon>
        <taxon>Ecdysozoa</taxon>
        <taxon>Arthropoda</taxon>
        <taxon>Hexapoda</taxon>
        <taxon>Insecta</taxon>
        <taxon>Pterygota</taxon>
        <taxon>Neoptera</taxon>
        <taxon>Endopterygota</taxon>
        <taxon>Coleoptera</taxon>
        <taxon>Polyphaga</taxon>
        <taxon>Cucujiformia</taxon>
        <taxon>Coccinelloidea</taxon>
        <taxon>Coccinellidae</taxon>
        <taxon>Epilachninae</taxon>
        <taxon>Epilachnini</taxon>
        <taxon>Henosepilachna</taxon>
    </lineage>
</organism>
<comment type="caution">
    <text evidence="1">The sequence shown here is derived from an EMBL/GenBank/DDBJ whole genome shotgun (WGS) entry which is preliminary data.</text>
</comment>
<dbReference type="AlphaFoldDB" id="A0AAW1VCM7"/>
<evidence type="ECO:0000313" key="1">
    <source>
        <dbReference type="EMBL" id="KAK9892973.1"/>
    </source>
</evidence>
<evidence type="ECO:0008006" key="3">
    <source>
        <dbReference type="Google" id="ProtNLM"/>
    </source>
</evidence>
<dbReference type="Proteomes" id="UP001431783">
    <property type="component" value="Unassembled WGS sequence"/>
</dbReference>
<sequence>TPYICYVDKIDFRSTTDRDSTVSNWYQQNGGAALTTKRTVFVPRVKSTSHRFLLDLSISEVSMISSKDNNCIYECVRKTSKNIPGSGSA</sequence>
<evidence type="ECO:0000313" key="2">
    <source>
        <dbReference type="Proteomes" id="UP001431783"/>
    </source>
</evidence>
<reference evidence="1 2" key="1">
    <citation type="submission" date="2023-03" db="EMBL/GenBank/DDBJ databases">
        <title>Genome insight into feeding habits of ladybird beetles.</title>
        <authorList>
            <person name="Li H.-S."/>
            <person name="Huang Y.-H."/>
            <person name="Pang H."/>
        </authorList>
    </citation>
    <scope>NUCLEOTIDE SEQUENCE [LARGE SCALE GENOMIC DNA]</scope>
    <source>
        <strain evidence="1">SYSU_2023b</strain>
        <tissue evidence="1">Whole body</tissue>
    </source>
</reference>
<dbReference type="EMBL" id="JARQZJ010000142">
    <property type="protein sequence ID" value="KAK9892973.1"/>
    <property type="molecule type" value="Genomic_DNA"/>
</dbReference>
<keyword evidence="2" id="KW-1185">Reference proteome</keyword>
<gene>
    <name evidence="1" type="ORF">WA026_023030</name>
</gene>
<accession>A0AAW1VCM7</accession>
<name>A0AAW1VCM7_9CUCU</name>
<feature type="non-terminal residue" evidence="1">
    <location>
        <position position="1"/>
    </location>
</feature>